<dbReference type="AlphaFoldDB" id="A0A5B9DJL4"/>
<gene>
    <name evidence="8" type="ORF">FNA67_03610</name>
</gene>
<dbReference type="InterPro" id="IPR002933">
    <property type="entry name" value="Peptidase_M20"/>
</dbReference>
<dbReference type="Gene3D" id="3.40.630.10">
    <property type="entry name" value="Zn peptidases"/>
    <property type="match status" value="2"/>
</dbReference>
<evidence type="ECO:0000256" key="6">
    <source>
        <dbReference type="ARBA" id="ARBA00022833"/>
    </source>
</evidence>
<dbReference type="InterPro" id="IPR050072">
    <property type="entry name" value="Peptidase_M20A"/>
</dbReference>
<dbReference type="GO" id="GO:0016787">
    <property type="term" value="F:hydrolase activity"/>
    <property type="evidence" value="ECO:0007669"/>
    <property type="project" value="UniProtKB-KW"/>
</dbReference>
<comment type="cofactor">
    <cofactor evidence="1">
        <name>Co(2+)</name>
        <dbReference type="ChEBI" id="CHEBI:48828"/>
    </cofactor>
</comment>
<dbReference type="SUPFAM" id="SSF53187">
    <property type="entry name" value="Zn-dependent exopeptidases"/>
    <property type="match status" value="1"/>
</dbReference>
<dbReference type="Pfam" id="PF07687">
    <property type="entry name" value="M20_dimer"/>
    <property type="match status" value="1"/>
</dbReference>
<protein>
    <submittedName>
        <fullName evidence="8">Acetylornithine deacetylase/succinyl-diaminopimelate desuccinylase family protein</fullName>
    </submittedName>
</protein>
<evidence type="ECO:0000256" key="2">
    <source>
        <dbReference type="ARBA" id="ARBA00001947"/>
    </source>
</evidence>
<dbReference type="KEGG" id="yti:FNA67_03610"/>
<dbReference type="NCBIfam" id="NF009558">
    <property type="entry name" value="PRK13013.1"/>
    <property type="match status" value="1"/>
</dbReference>
<evidence type="ECO:0000313" key="9">
    <source>
        <dbReference type="Proteomes" id="UP000321062"/>
    </source>
</evidence>
<dbReference type="InterPro" id="IPR010182">
    <property type="entry name" value="ArgE/DapE"/>
</dbReference>
<dbReference type="OrthoDB" id="9809784at2"/>
<dbReference type="InterPro" id="IPR011650">
    <property type="entry name" value="Peptidase_M20_dimer"/>
</dbReference>
<keyword evidence="5" id="KW-0378">Hydrolase</keyword>
<dbReference type="PANTHER" id="PTHR43808:SF32">
    <property type="entry name" value="ARGE_DAPE-RELATED DEACYLASE"/>
    <property type="match status" value="1"/>
</dbReference>
<comment type="cofactor">
    <cofactor evidence="2">
        <name>Zn(2+)</name>
        <dbReference type="ChEBI" id="CHEBI:29105"/>
    </cofactor>
</comment>
<dbReference type="Gene3D" id="3.30.70.360">
    <property type="match status" value="1"/>
</dbReference>
<keyword evidence="6" id="KW-0862">Zinc</keyword>
<evidence type="ECO:0000256" key="5">
    <source>
        <dbReference type="ARBA" id="ARBA00022801"/>
    </source>
</evidence>
<name>A0A5B9DJL4_9HYPH</name>
<dbReference type="PANTHER" id="PTHR43808">
    <property type="entry name" value="ACETYLORNITHINE DEACETYLASE"/>
    <property type="match status" value="1"/>
</dbReference>
<dbReference type="InterPro" id="IPR036264">
    <property type="entry name" value="Bact_exopeptidase_dim_dom"/>
</dbReference>
<evidence type="ECO:0000256" key="7">
    <source>
        <dbReference type="ARBA" id="ARBA00023285"/>
    </source>
</evidence>
<evidence type="ECO:0000256" key="1">
    <source>
        <dbReference type="ARBA" id="ARBA00001941"/>
    </source>
</evidence>
<dbReference type="EMBL" id="CP041690">
    <property type="protein sequence ID" value="QEE19313.1"/>
    <property type="molecule type" value="Genomic_DNA"/>
</dbReference>
<evidence type="ECO:0000256" key="4">
    <source>
        <dbReference type="ARBA" id="ARBA00022723"/>
    </source>
</evidence>
<comment type="similarity">
    <text evidence="3">Belongs to the peptidase M20A family.</text>
</comment>
<dbReference type="Pfam" id="PF01546">
    <property type="entry name" value="Peptidase_M20"/>
    <property type="match status" value="1"/>
</dbReference>
<keyword evidence="7" id="KW-0170">Cobalt</keyword>
<dbReference type="GO" id="GO:0046872">
    <property type="term" value="F:metal ion binding"/>
    <property type="evidence" value="ECO:0007669"/>
    <property type="project" value="UniProtKB-KW"/>
</dbReference>
<sequence length="428" mass="47124">MTELHTRLLAEIEGRRQELIALTQDLIRIPTLNPPGEAYLEICEYLANRLRPRGFEIEMVRAFGTPGDSEKYPRWNVVARKEGAHKGETVHFNSHIDIVEIGSGWTFDPLGGELSDGKIYGRGTCDMKGGLAASIIAAEAFIDVYPDFSGAVEISGTADEETGGFGGVAYLAEKGFFSPQRVQHVIIPEPLNKDRICLGHRGVWWAEIETKGTIAHGSMPFLGDSAIRHMGAVLTEMEATLFPALAEKHTAMPVVPPQARQSTLNINSIHGGQPEPEEGFTGFPAPVVAHSSRMIIDRRYLIEETPAAVRQEMIDVLERVKAQRPTFEYEIRDLWTISPTMTERDAPIVAATSRAITEVLGIDPAYVVSPGTYDQKHIDRIGRMKNCIAYGPGILDLAHKPDEYVGVDDMIDSAKVMALTLKDLLGPR</sequence>
<reference evidence="8 9" key="1">
    <citation type="journal article" date="2015" name="Int. J. Syst. Evol. Microbiol.">
        <title>Youhaiella tibetensis gen. nov., sp. nov., isolated from subsurface sediment.</title>
        <authorList>
            <person name="Wang Y.X."/>
            <person name="Huang F.Q."/>
            <person name="Nogi Y."/>
            <person name="Pang S.J."/>
            <person name="Wang P.K."/>
            <person name="Lv J."/>
        </authorList>
    </citation>
    <scope>NUCLEOTIDE SEQUENCE [LARGE SCALE GENOMIC DNA]</scope>
    <source>
        <strain evidence="9">fig4</strain>
    </source>
</reference>
<keyword evidence="9" id="KW-1185">Reference proteome</keyword>
<proteinExistence type="inferred from homology"/>
<evidence type="ECO:0000256" key="3">
    <source>
        <dbReference type="ARBA" id="ARBA00006247"/>
    </source>
</evidence>
<organism evidence="8 9">
    <name type="scientific">Paradevosia tibetensis</name>
    <dbReference type="NCBI Taxonomy" id="1447062"/>
    <lineage>
        <taxon>Bacteria</taxon>
        <taxon>Pseudomonadati</taxon>
        <taxon>Pseudomonadota</taxon>
        <taxon>Alphaproteobacteria</taxon>
        <taxon>Hyphomicrobiales</taxon>
        <taxon>Devosiaceae</taxon>
        <taxon>Paradevosia</taxon>
    </lineage>
</organism>
<dbReference type="SUPFAM" id="SSF55031">
    <property type="entry name" value="Bacterial exopeptidase dimerisation domain"/>
    <property type="match status" value="1"/>
</dbReference>
<dbReference type="Proteomes" id="UP000321062">
    <property type="component" value="Chromosome"/>
</dbReference>
<evidence type="ECO:0000313" key="8">
    <source>
        <dbReference type="EMBL" id="QEE19313.1"/>
    </source>
</evidence>
<accession>A0A5B9DJL4</accession>
<dbReference type="NCBIfam" id="TIGR01910">
    <property type="entry name" value="DapE-ArgE"/>
    <property type="match status" value="1"/>
</dbReference>
<keyword evidence="4" id="KW-0479">Metal-binding</keyword>